<keyword evidence="3" id="KW-1185">Reference proteome</keyword>
<sequence length="114" mass="13118">MKLRLFVKPSTCSTRNGWRGNQLNEVQREESFLLSLVSHRSMPNCVILLRKHTNTRNIVMMPICTEGIIMTVSLIQWVTGIMLDVSRLCYYLFKALGMSLEGYALVFFKDISDP</sequence>
<keyword evidence="1" id="KW-1133">Transmembrane helix</keyword>
<dbReference type="EMBL" id="BPLR01002428">
    <property type="protein sequence ID" value="GIX73573.1"/>
    <property type="molecule type" value="Genomic_DNA"/>
</dbReference>
<evidence type="ECO:0000313" key="2">
    <source>
        <dbReference type="EMBL" id="GIX73573.1"/>
    </source>
</evidence>
<evidence type="ECO:0000256" key="1">
    <source>
        <dbReference type="SAM" id="Phobius"/>
    </source>
</evidence>
<organism evidence="2 3">
    <name type="scientific">Caerostris extrusa</name>
    <name type="common">Bark spider</name>
    <name type="synonym">Caerostris bankana</name>
    <dbReference type="NCBI Taxonomy" id="172846"/>
    <lineage>
        <taxon>Eukaryota</taxon>
        <taxon>Metazoa</taxon>
        <taxon>Ecdysozoa</taxon>
        <taxon>Arthropoda</taxon>
        <taxon>Chelicerata</taxon>
        <taxon>Arachnida</taxon>
        <taxon>Araneae</taxon>
        <taxon>Araneomorphae</taxon>
        <taxon>Entelegynae</taxon>
        <taxon>Araneoidea</taxon>
        <taxon>Araneidae</taxon>
        <taxon>Caerostris</taxon>
    </lineage>
</organism>
<name>A0AAV4MMJ6_CAEEX</name>
<keyword evidence="1" id="KW-0472">Membrane</keyword>
<evidence type="ECO:0000313" key="3">
    <source>
        <dbReference type="Proteomes" id="UP001054945"/>
    </source>
</evidence>
<gene>
    <name evidence="2" type="ORF">CEXT_675971</name>
</gene>
<comment type="caution">
    <text evidence="2">The sequence shown here is derived from an EMBL/GenBank/DDBJ whole genome shotgun (WGS) entry which is preliminary data.</text>
</comment>
<keyword evidence="1" id="KW-0812">Transmembrane</keyword>
<protein>
    <submittedName>
        <fullName evidence="2">Uncharacterized protein</fullName>
    </submittedName>
</protein>
<dbReference type="AlphaFoldDB" id="A0AAV4MMJ6"/>
<reference evidence="2 3" key="1">
    <citation type="submission" date="2021-06" db="EMBL/GenBank/DDBJ databases">
        <title>Caerostris extrusa draft genome.</title>
        <authorList>
            <person name="Kono N."/>
            <person name="Arakawa K."/>
        </authorList>
    </citation>
    <scope>NUCLEOTIDE SEQUENCE [LARGE SCALE GENOMIC DNA]</scope>
</reference>
<proteinExistence type="predicted"/>
<dbReference type="Proteomes" id="UP001054945">
    <property type="component" value="Unassembled WGS sequence"/>
</dbReference>
<feature type="transmembrane region" description="Helical" evidence="1">
    <location>
        <begin position="58"/>
        <end position="78"/>
    </location>
</feature>
<accession>A0AAV4MMJ6</accession>